<accession>A0A1L9RV63</accession>
<keyword evidence="1" id="KW-0732">Signal</keyword>
<proteinExistence type="predicted"/>
<organism evidence="2 3">
    <name type="scientific">Aspergillus wentii DTO 134E9</name>
    <dbReference type="NCBI Taxonomy" id="1073089"/>
    <lineage>
        <taxon>Eukaryota</taxon>
        <taxon>Fungi</taxon>
        <taxon>Dikarya</taxon>
        <taxon>Ascomycota</taxon>
        <taxon>Pezizomycotina</taxon>
        <taxon>Eurotiomycetes</taxon>
        <taxon>Eurotiomycetidae</taxon>
        <taxon>Eurotiales</taxon>
        <taxon>Aspergillaceae</taxon>
        <taxon>Aspergillus</taxon>
        <taxon>Aspergillus subgen. Cremei</taxon>
    </lineage>
</organism>
<dbReference type="Proteomes" id="UP000184383">
    <property type="component" value="Unassembled WGS sequence"/>
</dbReference>
<protein>
    <submittedName>
        <fullName evidence="2">Uncharacterized protein</fullName>
    </submittedName>
</protein>
<dbReference type="EMBL" id="KV878210">
    <property type="protein sequence ID" value="OJJ38812.1"/>
    <property type="molecule type" value="Genomic_DNA"/>
</dbReference>
<evidence type="ECO:0000313" key="3">
    <source>
        <dbReference type="Proteomes" id="UP000184383"/>
    </source>
</evidence>
<dbReference type="VEuPathDB" id="FungiDB:ASPWEDRAFT_180292"/>
<dbReference type="GeneID" id="63747685"/>
<feature type="chain" id="PRO_5013041474" evidence="1">
    <location>
        <begin position="21"/>
        <end position="156"/>
    </location>
</feature>
<sequence>MTRFTSFLLTLTGFLQSASSAAVDTSQDLVPASKSLSARQNIESNTPLLKYFISPKGQIPRCPNDAEQVPYTKKDYYYKCEKDGHFAEGFSRVNIKHWCCFNPVQEIFFFPEAHVNFLGGQTVTPDSNIMIDGADCCRNTIRGRCNMERDLRDLQL</sequence>
<dbReference type="AlphaFoldDB" id="A0A1L9RV63"/>
<feature type="signal peptide" evidence="1">
    <location>
        <begin position="1"/>
        <end position="20"/>
    </location>
</feature>
<evidence type="ECO:0000313" key="2">
    <source>
        <dbReference type="EMBL" id="OJJ38812.1"/>
    </source>
</evidence>
<evidence type="ECO:0000256" key="1">
    <source>
        <dbReference type="SAM" id="SignalP"/>
    </source>
</evidence>
<reference evidence="3" key="1">
    <citation type="journal article" date="2017" name="Genome Biol.">
        <title>Comparative genomics reveals high biological diversity and specific adaptations in the industrially and medically important fungal genus Aspergillus.</title>
        <authorList>
            <person name="de Vries R.P."/>
            <person name="Riley R."/>
            <person name="Wiebenga A."/>
            <person name="Aguilar-Osorio G."/>
            <person name="Amillis S."/>
            <person name="Uchima C.A."/>
            <person name="Anderluh G."/>
            <person name="Asadollahi M."/>
            <person name="Askin M."/>
            <person name="Barry K."/>
            <person name="Battaglia E."/>
            <person name="Bayram O."/>
            <person name="Benocci T."/>
            <person name="Braus-Stromeyer S.A."/>
            <person name="Caldana C."/>
            <person name="Canovas D."/>
            <person name="Cerqueira G.C."/>
            <person name="Chen F."/>
            <person name="Chen W."/>
            <person name="Choi C."/>
            <person name="Clum A."/>
            <person name="Dos Santos R.A."/>
            <person name="Damasio A.R."/>
            <person name="Diallinas G."/>
            <person name="Emri T."/>
            <person name="Fekete E."/>
            <person name="Flipphi M."/>
            <person name="Freyberg S."/>
            <person name="Gallo A."/>
            <person name="Gournas C."/>
            <person name="Habgood R."/>
            <person name="Hainaut M."/>
            <person name="Harispe M.L."/>
            <person name="Henrissat B."/>
            <person name="Hilden K.S."/>
            <person name="Hope R."/>
            <person name="Hossain A."/>
            <person name="Karabika E."/>
            <person name="Karaffa L."/>
            <person name="Karanyi Z."/>
            <person name="Krasevec N."/>
            <person name="Kuo A."/>
            <person name="Kusch H."/>
            <person name="LaButti K."/>
            <person name="Lagendijk E.L."/>
            <person name="Lapidus A."/>
            <person name="Levasseur A."/>
            <person name="Lindquist E."/>
            <person name="Lipzen A."/>
            <person name="Logrieco A.F."/>
            <person name="MacCabe A."/>
            <person name="Maekelae M.R."/>
            <person name="Malavazi I."/>
            <person name="Melin P."/>
            <person name="Meyer V."/>
            <person name="Mielnichuk N."/>
            <person name="Miskei M."/>
            <person name="Molnar A.P."/>
            <person name="Mule G."/>
            <person name="Ngan C.Y."/>
            <person name="Orejas M."/>
            <person name="Orosz E."/>
            <person name="Ouedraogo J.P."/>
            <person name="Overkamp K.M."/>
            <person name="Park H.-S."/>
            <person name="Perrone G."/>
            <person name="Piumi F."/>
            <person name="Punt P.J."/>
            <person name="Ram A.F."/>
            <person name="Ramon A."/>
            <person name="Rauscher S."/>
            <person name="Record E."/>
            <person name="Riano-Pachon D.M."/>
            <person name="Robert V."/>
            <person name="Roehrig J."/>
            <person name="Ruller R."/>
            <person name="Salamov A."/>
            <person name="Salih N.S."/>
            <person name="Samson R.A."/>
            <person name="Sandor E."/>
            <person name="Sanguinetti M."/>
            <person name="Schuetze T."/>
            <person name="Sepcic K."/>
            <person name="Shelest E."/>
            <person name="Sherlock G."/>
            <person name="Sophianopoulou V."/>
            <person name="Squina F.M."/>
            <person name="Sun H."/>
            <person name="Susca A."/>
            <person name="Todd R.B."/>
            <person name="Tsang A."/>
            <person name="Unkles S.E."/>
            <person name="van de Wiele N."/>
            <person name="van Rossen-Uffink D."/>
            <person name="Oliveira J.V."/>
            <person name="Vesth T.C."/>
            <person name="Visser J."/>
            <person name="Yu J.-H."/>
            <person name="Zhou M."/>
            <person name="Andersen M.R."/>
            <person name="Archer D.B."/>
            <person name="Baker S.E."/>
            <person name="Benoit I."/>
            <person name="Brakhage A.A."/>
            <person name="Braus G.H."/>
            <person name="Fischer R."/>
            <person name="Frisvad J.C."/>
            <person name="Goldman G.H."/>
            <person name="Houbraken J."/>
            <person name="Oakley B."/>
            <person name="Pocsi I."/>
            <person name="Scazzocchio C."/>
            <person name="Seiboth B."/>
            <person name="vanKuyk P.A."/>
            <person name="Wortman J."/>
            <person name="Dyer P.S."/>
            <person name="Grigoriev I.V."/>
        </authorList>
    </citation>
    <scope>NUCLEOTIDE SEQUENCE [LARGE SCALE GENOMIC DNA]</scope>
    <source>
        <strain evidence="3">DTO 134E9</strain>
    </source>
</reference>
<name>A0A1L9RV63_ASPWE</name>
<gene>
    <name evidence="2" type="ORF">ASPWEDRAFT_180292</name>
</gene>
<dbReference type="RefSeq" id="XP_040692488.1">
    <property type="nucleotide sequence ID" value="XM_040831837.1"/>
</dbReference>
<keyword evidence="3" id="KW-1185">Reference proteome</keyword>